<evidence type="ECO:0000313" key="4">
    <source>
        <dbReference type="EMBL" id="MBA2173737.1"/>
    </source>
</evidence>
<dbReference type="EMBL" id="JACEFG010000001">
    <property type="protein sequence ID" value="MBA2173737.1"/>
    <property type="molecule type" value="Genomic_DNA"/>
</dbReference>
<name>A0A838CNV2_9BACI</name>
<gene>
    <name evidence="4" type="ORF">H0266_02380</name>
</gene>
<proteinExistence type="predicted"/>
<dbReference type="Pfam" id="PF13649">
    <property type="entry name" value="Methyltransf_25"/>
    <property type="match status" value="1"/>
</dbReference>
<dbReference type="SUPFAM" id="SSF53335">
    <property type="entry name" value="S-adenosyl-L-methionine-dependent methyltransferases"/>
    <property type="match status" value="1"/>
</dbReference>
<evidence type="ECO:0000256" key="2">
    <source>
        <dbReference type="ARBA" id="ARBA00022679"/>
    </source>
</evidence>
<accession>A0A838CNV2</accession>
<keyword evidence="2 4" id="KW-0808">Transferase</keyword>
<dbReference type="RefSeq" id="WP_181470778.1">
    <property type="nucleotide sequence ID" value="NZ_JACEFG010000001.1"/>
</dbReference>
<dbReference type="GO" id="GO:0008168">
    <property type="term" value="F:methyltransferase activity"/>
    <property type="evidence" value="ECO:0007669"/>
    <property type="project" value="UniProtKB-KW"/>
</dbReference>
<evidence type="ECO:0000313" key="5">
    <source>
        <dbReference type="Proteomes" id="UP000571017"/>
    </source>
</evidence>
<dbReference type="InterPro" id="IPR041698">
    <property type="entry name" value="Methyltransf_25"/>
</dbReference>
<reference evidence="4 5" key="1">
    <citation type="journal article" date="2004" name="Extremophiles">
        <title>Halobacillus locisalis sp. nov., a halophilic bacterium isolated from a marine solar saltern of the Yellow Sea in Korea.</title>
        <authorList>
            <person name="Yoon J.H."/>
            <person name="Kang K.H."/>
            <person name="Oh T.K."/>
            <person name="Park Y.H."/>
        </authorList>
    </citation>
    <scope>NUCLEOTIDE SEQUENCE [LARGE SCALE GENOMIC DNA]</scope>
    <source>
        <strain evidence="4 5">KCTC 3788</strain>
    </source>
</reference>
<dbReference type="PANTHER" id="PTHR44942">
    <property type="entry name" value="METHYLTRANSF_11 DOMAIN-CONTAINING PROTEIN"/>
    <property type="match status" value="1"/>
</dbReference>
<evidence type="ECO:0000259" key="3">
    <source>
        <dbReference type="Pfam" id="PF13649"/>
    </source>
</evidence>
<dbReference type="InterPro" id="IPR029063">
    <property type="entry name" value="SAM-dependent_MTases_sf"/>
</dbReference>
<dbReference type="Gene3D" id="3.40.50.150">
    <property type="entry name" value="Vaccinia Virus protein VP39"/>
    <property type="match status" value="1"/>
</dbReference>
<protein>
    <submittedName>
        <fullName evidence="4">Class I SAM-dependent methyltransferase</fullName>
    </submittedName>
</protein>
<evidence type="ECO:0000256" key="1">
    <source>
        <dbReference type="ARBA" id="ARBA00022603"/>
    </source>
</evidence>
<feature type="domain" description="Methyltransferase" evidence="3">
    <location>
        <begin position="40"/>
        <end position="131"/>
    </location>
</feature>
<dbReference type="InterPro" id="IPR051052">
    <property type="entry name" value="Diverse_substrate_MTase"/>
</dbReference>
<keyword evidence="1 4" id="KW-0489">Methyltransferase</keyword>
<dbReference type="GO" id="GO:0032259">
    <property type="term" value="P:methylation"/>
    <property type="evidence" value="ECO:0007669"/>
    <property type="project" value="UniProtKB-KW"/>
</dbReference>
<dbReference type="Proteomes" id="UP000571017">
    <property type="component" value="Unassembled WGS sequence"/>
</dbReference>
<dbReference type="PANTHER" id="PTHR44942:SF4">
    <property type="entry name" value="METHYLTRANSFERASE TYPE 11 DOMAIN-CONTAINING PROTEIN"/>
    <property type="match status" value="1"/>
</dbReference>
<comment type="caution">
    <text evidence="4">The sequence shown here is derived from an EMBL/GenBank/DDBJ whole genome shotgun (WGS) entry which is preliminary data.</text>
</comment>
<keyword evidence="5" id="KW-1185">Reference proteome</keyword>
<dbReference type="CDD" id="cd02440">
    <property type="entry name" value="AdoMet_MTases"/>
    <property type="match status" value="1"/>
</dbReference>
<dbReference type="AlphaFoldDB" id="A0A838CNV2"/>
<organism evidence="4 5">
    <name type="scientific">Halobacillus locisalis</name>
    <dbReference type="NCBI Taxonomy" id="220753"/>
    <lineage>
        <taxon>Bacteria</taxon>
        <taxon>Bacillati</taxon>
        <taxon>Bacillota</taxon>
        <taxon>Bacilli</taxon>
        <taxon>Bacillales</taxon>
        <taxon>Bacillaceae</taxon>
        <taxon>Halobacillus</taxon>
    </lineage>
</organism>
<sequence length="257" mass="30179">MSEQELFKGTAYYYANYRPGYPDGLIYQIREFANKQDTLLDLGCGTGELTFPLCKYFSMCIGVDPDSEMIQWADKKKNKYGRENCTFLNRSAEEYEATPSSYSMIVSGNAFHWMNREMVLDQSYNLLEEDGRMVILAGGSLWSGKERWQKDVKKLIQSYLGQKRRAGTGIYPKGKKRHEDYIQQSRFRLSEKSDYTFTYEWTVDSLIGYLYSTSFCRQGSLGEDLEWFEKELRHLLADRHLFEKMEVTCFYLVKSKH</sequence>